<dbReference type="GO" id="GO:0006388">
    <property type="term" value="P:tRNA splicing, via endonucleolytic cleavage and ligation"/>
    <property type="evidence" value="ECO:0007669"/>
    <property type="project" value="UniProtKB-UniRule"/>
</dbReference>
<comment type="catalytic activity">
    <reaction evidence="9 10">
        <text>a 3'-end 2',3'-cyclophospho-ribonucleotide-RNA + a 5'-end dephospho-ribonucleoside-RNA + GTP + H2O = a ribonucleotidyl-ribonucleotide-RNA + GMP + diphosphate + H(+)</text>
        <dbReference type="Rhea" id="RHEA:68080"/>
        <dbReference type="Rhea" id="RHEA-COMP:10464"/>
        <dbReference type="Rhea" id="RHEA-COMP:13936"/>
        <dbReference type="Rhea" id="RHEA-COMP:17355"/>
        <dbReference type="ChEBI" id="CHEBI:15377"/>
        <dbReference type="ChEBI" id="CHEBI:15378"/>
        <dbReference type="ChEBI" id="CHEBI:33019"/>
        <dbReference type="ChEBI" id="CHEBI:37565"/>
        <dbReference type="ChEBI" id="CHEBI:58115"/>
        <dbReference type="ChEBI" id="CHEBI:83064"/>
        <dbReference type="ChEBI" id="CHEBI:138284"/>
        <dbReference type="ChEBI" id="CHEBI:173118"/>
        <dbReference type="EC" id="6.5.1.8"/>
    </reaction>
</comment>
<organism evidence="15 16">
    <name type="scientific">Chaetoceros tenuissimus</name>
    <dbReference type="NCBI Taxonomy" id="426638"/>
    <lineage>
        <taxon>Eukaryota</taxon>
        <taxon>Sar</taxon>
        <taxon>Stramenopiles</taxon>
        <taxon>Ochrophyta</taxon>
        <taxon>Bacillariophyta</taxon>
        <taxon>Coscinodiscophyceae</taxon>
        <taxon>Chaetocerotophycidae</taxon>
        <taxon>Chaetocerotales</taxon>
        <taxon>Chaetocerotaceae</taxon>
        <taxon>Chaetoceros</taxon>
    </lineage>
</organism>
<dbReference type="GO" id="GO:0005634">
    <property type="term" value="C:nucleus"/>
    <property type="evidence" value="ECO:0007669"/>
    <property type="project" value="TreeGrafter"/>
</dbReference>
<evidence type="ECO:0000256" key="12">
    <source>
        <dbReference type="PIRSR" id="PIRSR601233-2"/>
    </source>
</evidence>
<feature type="active site" description="GMP-histidine intermediate" evidence="10 11">
    <location>
        <position position="551"/>
    </location>
</feature>
<evidence type="ECO:0000256" key="11">
    <source>
        <dbReference type="PIRSR" id="PIRSR601233-1"/>
    </source>
</evidence>
<feature type="binding site" evidence="10 12">
    <location>
        <begin position="476"/>
        <end position="477"/>
    </location>
    <ligand>
        <name>GMP</name>
        <dbReference type="ChEBI" id="CHEBI:58115"/>
    </ligand>
</feature>
<keyword evidence="3 10" id="KW-0819">tRNA processing</keyword>
<feature type="compositionally biased region" description="Acidic residues" evidence="14">
    <location>
        <begin position="1"/>
        <end position="14"/>
    </location>
</feature>
<keyword evidence="7 10" id="KW-0464">Manganese</keyword>
<gene>
    <name evidence="15" type="ORF">CTEN210_07578</name>
</gene>
<feature type="binding site" evidence="10 12">
    <location>
        <begin position="525"/>
        <end position="528"/>
    </location>
    <ligand>
        <name>GMP</name>
        <dbReference type="ChEBI" id="CHEBI:58115"/>
    </ligand>
</feature>
<feature type="region of interest" description="Disordered" evidence="14">
    <location>
        <begin position="1"/>
        <end position="92"/>
    </location>
</feature>
<comment type="cofactor">
    <cofactor evidence="10 13">
        <name>Mn(2+)</name>
        <dbReference type="ChEBI" id="CHEBI:29035"/>
    </cofactor>
    <text evidence="10 13">Binds 2 manganese ions per subunit.</text>
</comment>
<feature type="binding site" evidence="10 13">
    <location>
        <position position="240"/>
    </location>
    <ligand>
        <name>Mn(2+)</name>
        <dbReference type="ChEBI" id="CHEBI:29035"/>
        <label>1</label>
    </ligand>
</feature>
<evidence type="ECO:0000256" key="4">
    <source>
        <dbReference type="ARBA" id="ARBA00022723"/>
    </source>
</evidence>
<dbReference type="EC" id="6.5.1.8" evidence="10"/>
<dbReference type="GO" id="GO:0046872">
    <property type="term" value="F:metal ion binding"/>
    <property type="evidence" value="ECO:0007669"/>
    <property type="project" value="UniProtKB-KW"/>
</dbReference>
<dbReference type="Gene3D" id="3.90.1860.10">
    <property type="entry name" value="tRNA-splicing ligase RtcB"/>
    <property type="match status" value="1"/>
</dbReference>
<keyword evidence="16" id="KW-1185">Reference proteome</keyword>
<feature type="binding site" evidence="10 13">
    <location>
        <position position="476"/>
    </location>
    <ligand>
        <name>Mn(2+)</name>
        <dbReference type="ChEBI" id="CHEBI:29035"/>
        <label>2</label>
    </ligand>
</feature>
<evidence type="ECO:0000256" key="13">
    <source>
        <dbReference type="PIRSR" id="PIRSR601233-3"/>
    </source>
</evidence>
<comment type="subunit">
    <text evidence="10">Catalytic component of the tRNA-splicing ligase complex.</text>
</comment>
<protein>
    <recommendedName>
        <fullName evidence="10">RNA-splicing ligase RtcB homolog</fullName>
        <ecNumber evidence="10">6.5.1.8</ecNumber>
    </recommendedName>
    <alternativeName>
        <fullName evidence="10">3'-phosphate/5'-hydroxy nucleic acid ligase</fullName>
    </alternativeName>
</protein>
<dbReference type="GO" id="GO:0005525">
    <property type="term" value="F:GTP binding"/>
    <property type="evidence" value="ECO:0007669"/>
    <property type="project" value="UniProtKB-KW"/>
</dbReference>
<dbReference type="EMBL" id="BLLK01000045">
    <property type="protein sequence ID" value="GFH51102.1"/>
    <property type="molecule type" value="Genomic_DNA"/>
</dbReference>
<reference evidence="15 16" key="1">
    <citation type="journal article" date="2021" name="Sci. Rep.">
        <title>The genome of the diatom Chaetoceros tenuissimus carries an ancient integrated fragment of an extant virus.</title>
        <authorList>
            <person name="Hongo Y."/>
            <person name="Kimura K."/>
            <person name="Takaki Y."/>
            <person name="Yoshida Y."/>
            <person name="Baba S."/>
            <person name="Kobayashi G."/>
            <person name="Nagasaki K."/>
            <person name="Hano T."/>
            <person name="Tomaru Y."/>
        </authorList>
    </citation>
    <scope>NUCLEOTIDE SEQUENCE [LARGE SCALE GENOMIC DNA]</scope>
    <source>
        <strain evidence="15 16">NIES-3715</strain>
    </source>
</reference>
<dbReference type="InterPro" id="IPR001233">
    <property type="entry name" value="RtcB"/>
</dbReference>
<keyword evidence="5 10" id="KW-0547">Nucleotide-binding</keyword>
<dbReference type="PANTHER" id="PTHR11118">
    <property type="entry name" value="RNA-SPLICING LIGASE RTCB HOMOLOG"/>
    <property type="match status" value="1"/>
</dbReference>
<sequence length="628" mass="69661">MDFQTDDTNCEDFEVPSQILNDTIPTKQTDENQSSIAVNNEENNQKEVAHLDNETTEDGIVEANKNKKRKKKKKKKKVQDGEKSAQTSTKKPIIPSIDMRTYEEEIEYLEKVNAFKYRVNKGFVPNMSVCAEVLVNQPLEDLLLTELKESCICCQEKEINKGVDKDSSTQHKPKPKSKPKNGGFIPALKQMANVAALPGIVRCLAMPDVHSGYGFCIGNVAAFDMDDEDAIVSPGGIGFDINCGVRLIRTNLSEDDVSDEETRERLCQALFDHIPVGVGTEGVISIDDDDLDEILEKGIDWAIKKNYAWVEDKEFCEENGCMETADQQKVSKKAKQRGLHQIGTLGGGNHYAEVQVVDAIYDEKAAKCMGVDKIGQVCIMIHTGSRGLGHQVATDALQKMDKAMYRDGIIPNDRQLSCARINSKEGQNFIKAMSAAANYAWVNRSCITYLVRRAFEKVFEKSAEEMDMHLVYDVCHNVAKIEKHTVDGIEKTLLVHRKGSTRAFPPNHPLIPKPYQSIGQPALIGGTMGTCSYILVGTDNGMVETFGSTCHGAGRALSRNASRKKLDHRKVMEYLKEKNISIRVASPKLVTEEAPESYKDVSEVVDTCHDAGISRKAVKLRPIAVIKG</sequence>
<dbReference type="Proteomes" id="UP001054902">
    <property type="component" value="Unassembled WGS sequence"/>
</dbReference>
<comment type="function">
    <text evidence="10">Catalytic subunit of the tRNA-splicing ligase complex that acts by directly joining spliced tRNA halves to mature-sized tRNAs by incorporating the precursor-derived splice junction phosphate into the mature tRNA as a canonical 3',5'-phosphodiester. May act as an RNA ligase with broad substrate specificity, and may function toward other RNAs.</text>
</comment>
<dbReference type="AlphaFoldDB" id="A0AAD3CRY8"/>
<keyword evidence="4 10" id="KW-0479">Metal-binding</keyword>
<comment type="miscellaneous">
    <text evidence="10">Ligation probably proceeds through 3 nucleotidyl transfer steps, with 2',3'-cyclic phosphate termini being hydrolyzed to 3'-P termini in a step that precedes 3'-P activation with GMP. In the first nucleotidyl transfer step, RTCB reacts with GTP to form a covalent RTCB-histidine-GMP intermediate with release of PPi; in the second step, the GMP moiety is transferred to the RNA 3'-P; in the third step, the 5'-OH from the opposite RNA strand attacks the activated 3'-P to form a 3',5'-phosphodiester bond and release GMP.</text>
</comment>
<name>A0AAD3CRY8_9STRA</name>
<feature type="binding site" evidence="10">
    <location>
        <position position="243"/>
    </location>
    <ligand>
        <name>Mn(2+)</name>
        <dbReference type="ChEBI" id="CHEBI:29035"/>
        <label>2</label>
    </ligand>
</feature>
<feature type="binding site" evidence="10">
    <location>
        <position position="243"/>
    </location>
    <ligand>
        <name>Mn(2+)</name>
        <dbReference type="ChEBI" id="CHEBI:29035"/>
        <label>1</label>
    </ligand>
</feature>
<feature type="compositionally biased region" description="Basic and acidic residues" evidence="14">
    <location>
        <begin position="43"/>
        <end position="53"/>
    </location>
</feature>
<feature type="binding site" evidence="10 12">
    <location>
        <begin position="551"/>
        <end position="554"/>
    </location>
    <ligand>
        <name>GMP</name>
        <dbReference type="ChEBI" id="CHEBI:58115"/>
    </ligand>
</feature>
<feature type="binding site" evidence="10 13">
    <location>
        <position position="382"/>
    </location>
    <ligand>
        <name>Mn(2+)</name>
        <dbReference type="ChEBI" id="CHEBI:29035"/>
        <label>2</label>
    </ligand>
</feature>
<evidence type="ECO:0000256" key="1">
    <source>
        <dbReference type="ARBA" id="ARBA00008071"/>
    </source>
</evidence>
<evidence type="ECO:0000256" key="5">
    <source>
        <dbReference type="ARBA" id="ARBA00022741"/>
    </source>
</evidence>
<dbReference type="SUPFAM" id="SSF103365">
    <property type="entry name" value="Hypothetical protein PH1602"/>
    <property type="match status" value="1"/>
</dbReference>
<dbReference type="PANTHER" id="PTHR11118:SF1">
    <property type="entry name" value="RNA-SPLICING LIGASE RTCB HOMOLOG"/>
    <property type="match status" value="1"/>
</dbReference>
<dbReference type="GO" id="GO:0072669">
    <property type="term" value="C:tRNA-splicing ligase complex"/>
    <property type="evidence" value="ECO:0007669"/>
    <property type="project" value="UniProtKB-UniRule"/>
</dbReference>
<dbReference type="HAMAP" id="MF_03144">
    <property type="entry name" value="RtcB_euk"/>
    <property type="match status" value="1"/>
</dbReference>
<evidence type="ECO:0000256" key="8">
    <source>
        <dbReference type="ARBA" id="ARBA00047746"/>
    </source>
</evidence>
<dbReference type="Pfam" id="PF01139">
    <property type="entry name" value="RtcB"/>
    <property type="match status" value="1"/>
</dbReference>
<dbReference type="FunFam" id="3.90.1860.10:FF:000001">
    <property type="entry name" value="tRNA-splicing ligase RtcB homolog"/>
    <property type="match status" value="1"/>
</dbReference>
<keyword evidence="6 10" id="KW-0342">GTP-binding</keyword>
<evidence type="ECO:0000256" key="6">
    <source>
        <dbReference type="ARBA" id="ARBA00023134"/>
    </source>
</evidence>
<dbReference type="GO" id="GO:0003972">
    <property type="term" value="F:RNA ligase (ATP) activity"/>
    <property type="evidence" value="ECO:0007669"/>
    <property type="project" value="TreeGrafter"/>
</dbReference>
<dbReference type="InterPro" id="IPR036025">
    <property type="entry name" value="RtcB-like_sf"/>
</dbReference>
<proteinExistence type="inferred from homology"/>
<dbReference type="InterPro" id="IPR027513">
    <property type="entry name" value="RtcB_euk"/>
</dbReference>
<accession>A0AAD3CRY8</accession>
<evidence type="ECO:0000256" key="14">
    <source>
        <dbReference type="SAM" id="MobiDB-lite"/>
    </source>
</evidence>
<dbReference type="GO" id="GO:0170057">
    <property type="term" value="F:RNA ligase (GTP) activity"/>
    <property type="evidence" value="ECO:0007669"/>
    <property type="project" value="UniProtKB-EC"/>
</dbReference>
<evidence type="ECO:0000256" key="9">
    <source>
        <dbReference type="ARBA" id="ARBA00049514"/>
    </source>
</evidence>
<feature type="binding site" evidence="10 12">
    <location>
        <position position="532"/>
    </location>
    <ligand>
        <name>GMP</name>
        <dbReference type="ChEBI" id="CHEBI:58115"/>
    </ligand>
</feature>
<comment type="catalytic activity">
    <reaction evidence="8 10">
        <text>a 3'-end 3'-phospho-ribonucleotide-RNA + a 5'-end dephospho-ribonucleoside-RNA + GTP = a ribonucleotidyl-ribonucleotide-RNA + GMP + diphosphate</text>
        <dbReference type="Rhea" id="RHEA:68076"/>
        <dbReference type="Rhea" id="RHEA-COMP:10463"/>
        <dbReference type="Rhea" id="RHEA-COMP:13936"/>
        <dbReference type="Rhea" id="RHEA-COMP:17355"/>
        <dbReference type="ChEBI" id="CHEBI:33019"/>
        <dbReference type="ChEBI" id="CHEBI:37565"/>
        <dbReference type="ChEBI" id="CHEBI:58115"/>
        <dbReference type="ChEBI" id="CHEBI:83062"/>
        <dbReference type="ChEBI" id="CHEBI:138284"/>
        <dbReference type="ChEBI" id="CHEBI:173118"/>
        <dbReference type="EC" id="6.5.1.8"/>
    </reaction>
</comment>
<evidence type="ECO:0000256" key="10">
    <source>
        <dbReference type="HAMAP-Rule" id="MF_03144"/>
    </source>
</evidence>
<feature type="compositionally biased region" description="Basic residues" evidence="14">
    <location>
        <begin position="66"/>
        <end position="77"/>
    </location>
</feature>
<feature type="compositionally biased region" description="Polar residues" evidence="14">
    <location>
        <begin position="18"/>
        <end position="42"/>
    </location>
</feature>
<feature type="region of interest" description="Disordered" evidence="14">
    <location>
        <begin position="163"/>
        <end position="183"/>
    </location>
</feature>
<feature type="binding site" evidence="10 12">
    <location>
        <position position="627"/>
    </location>
    <ligand>
        <name>GMP</name>
        <dbReference type="ChEBI" id="CHEBI:58115"/>
    </ligand>
</feature>
<evidence type="ECO:0000256" key="3">
    <source>
        <dbReference type="ARBA" id="ARBA00022694"/>
    </source>
</evidence>
<comment type="similarity">
    <text evidence="1 10">Belongs to the RtcB family.</text>
</comment>
<comment type="caution">
    <text evidence="15">The sequence shown here is derived from an EMBL/GenBank/DDBJ whole genome shotgun (WGS) entry which is preliminary data.</text>
</comment>
<evidence type="ECO:0000313" key="16">
    <source>
        <dbReference type="Proteomes" id="UP001054902"/>
    </source>
</evidence>
<feature type="binding site" evidence="10 13">
    <location>
        <position position="350"/>
    </location>
    <ligand>
        <name>Mn(2+)</name>
        <dbReference type="ChEBI" id="CHEBI:29035"/>
        <label>1</label>
    </ligand>
</feature>
<feature type="binding site" evidence="10 12">
    <location>
        <begin position="349"/>
        <end position="353"/>
    </location>
    <ligand>
        <name>GMP</name>
        <dbReference type="ChEBI" id="CHEBI:58115"/>
    </ligand>
</feature>
<evidence type="ECO:0000256" key="7">
    <source>
        <dbReference type="ARBA" id="ARBA00023211"/>
    </source>
</evidence>
<evidence type="ECO:0000313" key="15">
    <source>
        <dbReference type="EMBL" id="GFH51102.1"/>
    </source>
</evidence>
<evidence type="ECO:0000256" key="2">
    <source>
        <dbReference type="ARBA" id="ARBA00022598"/>
    </source>
</evidence>
<keyword evidence="2 10" id="KW-0436">Ligase</keyword>